<protein>
    <submittedName>
        <fullName evidence="1">Uncharacterized protein</fullName>
    </submittedName>
</protein>
<sequence length="73" mass="8831">MPLTFTYPPSFWKRFWCLLPHKAFKPWWQLLQFCISTQQKLHRFRVPQVDSDVRTLCKIDEDEDTGFPKRSGT</sequence>
<organism evidence="1 2">
    <name type="scientific">Lichtheimia ornata</name>
    <dbReference type="NCBI Taxonomy" id="688661"/>
    <lineage>
        <taxon>Eukaryota</taxon>
        <taxon>Fungi</taxon>
        <taxon>Fungi incertae sedis</taxon>
        <taxon>Mucoromycota</taxon>
        <taxon>Mucoromycotina</taxon>
        <taxon>Mucoromycetes</taxon>
        <taxon>Mucorales</taxon>
        <taxon>Lichtheimiaceae</taxon>
        <taxon>Lichtheimia</taxon>
    </lineage>
</organism>
<evidence type="ECO:0000313" key="2">
    <source>
        <dbReference type="Proteomes" id="UP001234581"/>
    </source>
</evidence>
<dbReference type="RefSeq" id="XP_058341590.1">
    <property type="nucleotide sequence ID" value="XM_058487539.1"/>
</dbReference>
<name>A0AAD7Y031_9FUNG</name>
<accession>A0AAD7Y031</accession>
<dbReference type="EMBL" id="JARTCD010000037">
    <property type="protein sequence ID" value="KAJ8656677.1"/>
    <property type="molecule type" value="Genomic_DNA"/>
</dbReference>
<dbReference type="Proteomes" id="UP001234581">
    <property type="component" value="Unassembled WGS sequence"/>
</dbReference>
<dbReference type="GeneID" id="83214932"/>
<keyword evidence="2" id="KW-1185">Reference proteome</keyword>
<gene>
    <name evidence="1" type="ORF">O0I10_007524</name>
</gene>
<dbReference type="AlphaFoldDB" id="A0AAD7Y031"/>
<reference evidence="1 2" key="1">
    <citation type="submission" date="2023-03" db="EMBL/GenBank/DDBJ databases">
        <title>Genome sequence of Lichtheimia ornata CBS 291.66.</title>
        <authorList>
            <person name="Mohabir J.T."/>
            <person name="Shea T.P."/>
            <person name="Kurbessoian T."/>
            <person name="Berby B."/>
            <person name="Fontaine J."/>
            <person name="Livny J."/>
            <person name="Gnirke A."/>
            <person name="Stajich J.E."/>
            <person name="Cuomo C.A."/>
        </authorList>
    </citation>
    <scope>NUCLEOTIDE SEQUENCE [LARGE SCALE GENOMIC DNA]</scope>
    <source>
        <strain evidence="1">CBS 291.66</strain>
    </source>
</reference>
<proteinExistence type="predicted"/>
<evidence type="ECO:0000313" key="1">
    <source>
        <dbReference type="EMBL" id="KAJ8656677.1"/>
    </source>
</evidence>
<comment type="caution">
    <text evidence="1">The sequence shown here is derived from an EMBL/GenBank/DDBJ whole genome shotgun (WGS) entry which is preliminary data.</text>
</comment>